<evidence type="ECO:0008006" key="5">
    <source>
        <dbReference type="Google" id="ProtNLM"/>
    </source>
</evidence>
<dbReference type="Proteomes" id="UP000282892">
    <property type="component" value="Chromosome"/>
</dbReference>
<feature type="region of interest" description="Disordered" evidence="1">
    <location>
        <begin position="72"/>
        <end position="99"/>
    </location>
</feature>
<dbReference type="RefSeq" id="WP_127489419.1">
    <property type="nucleotide sequence ID" value="NZ_CP022572.1"/>
</dbReference>
<feature type="chain" id="PRO_5038677611" description="Sporulation protein" evidence="2">
    <location>
        <begin position="20"/>
        <end position="171"/>
    </location>
</feature>
<dbReference type="PROSITE" id="PS51257">
    <property type="entry name" value="PROKAR_LIPOPROTEIN"/>
    <property type="match status" value="1"/>
</dbReference>
<gene>
    <name evidence="3" type="ORF">CHR53_27140</name>
</gene>
<dbReference type="AlphaFoldDB" id="A0A3Q9QXM4"/>
<reference evidence="3 4" key="1">
    <citation type="submission" date="2017-07" db="EMBL/GenBank/DDBJ databases">
        <title>The complete genome sequence of Bacillus mesonae strain H20-5, an efficient strain improving plant abiotic stress resistance.</title>
        <authorList>
            <person name="Kim S.Y."/>
            <person name="Song H."/>
            <person name="Sang M.K."/>
            <person name="Weon H.-Y."/>
            <person name="Song J."/>
        </authorList>
    </citation>
    <scope>NUCLEOTIDE SEQUENCE [LARGE SCALE GENOMIC DNA]</scope>
    <source>
        <strain evidence="3 4">H20-5</strain>
    </source>
</reference>
<accession>A0A3Q9QXM4</accession>
<evidence type="ECO:0000256" key="2">
    <source>
        <dbReference type="SAM" id="SignalP"/>
    </source>
</evidence>
<dbReference type="STRING" id="1193713.GCA_001636315_02342"/>
<sequence length="171" mass="19397">MKKWMFPTFIMLLMFAAGCQNGKQNADDTAYDLRRDKSAPNYMSNKNIANNAEDTSDYLADRDKGEQHMVENDITNQNPNFLELNRTGSGSETGAGNQADDINKAKEVVAATNEFVTDSVWINGDRMWVSVFKKGMISDRGKIDAEARLHKKLITALPRYNIEVRVKEDRR</sequence>
<feature type="compositionally biased region" description="Polar residues" evidence="1">
    <location>
        <begin position="73"/>
        <end position="96"/>
    </location>
</feature>
<protein>
    <recommendedName>
        <fullName evidence="5">Sporulation protein</fullName>
    </recommendedName>
</protein>
<feature type="signal peptide" evidence="2">
    <location>
        <begin position="1"/>
        <end position="19"/>
    </location>
</feature>
<dbReference type="EMBL" id="CP022572">
    <property type="protein sequence ID" value="AZU64614.1"/>
    <property type="molecule type" value="Genomic_DNA"/>
</dbReference>
<organism evidence="3 4">
    <name type="scientific">Neobacillus mesonae</name>
    <dbReference type="NCBI Taxonomy" id="1193713"/>
    <lineage>
        <taxon>Bacteria</taxon>
        <taxon>Bacillati</taxon>
        <taxon>Bacillota</taxon>
        <taxon>Bacilli</taxon>
        <taxon>Bacillales</taxon>
        <taxon>Bacillaceae</taxon>
        <taxon>Neobacillus</taxon>
    </lineage>
</organism>
<name>A0A3Q9QXM4_9BACI</name>
<evidence type="ECO:0000313" key="4">
    <source>
        <dbReference type="Proteomes" id="UP000282892"/>
    </source>
</evidence>
<dbReference type="OrthoDB" id="2860517at2"/>
<dbReference type="KEGG" id="nmk:CHR53_27140"/>
<evidence type="ECO:0000313" key="3">
    <source>
        <dbReference type="EMBL" id="AZU64614.1"/>
    </source>
</evidence>
<keyword evidence="4" id="KW-1185">Reference proteome</keyword>
<keyword evidence="2" id="KW-0732">Signal</keyword>
<evidence type="ECO:0000256" key="1">
    <source>
        <dbReference type="SAM" id="MobiDB-lite"/>
    </source>
</evidence>
<proteinExistence type="predicted"/>